<dbReference type="OrthoDB" id="7362982at2"/>
<organism evidence="2 3">
    <name type="scientific">Parasedimentitalea marina</name>
    <dbReference type="NCBI Taxonomy" id="2483033"/>
    <lineage>
        <taxon>Bacteria</taxon>
        <taxon>Pseudomonadati</taxon>
        <taxon>Pseudomonadota</taxon>
        <taxon>Alphaproteobacteria</taxon>
        <taxon>Rhodobacterales</taxon>
        <taxon>Paracoccaceae</taxon>
        <taxon>Parasedimentitalea</taxon>
    </lineage>
</organism>
<proteinExistence type="predicted"/>
<dbReference type="AlphaFoldDB" id="A0A3T0MZ46"/>
<reference evidence="2 3" key="1">
    <citation type="submission" date="2018-10" db="EMBL/GenBank/DDBJ databases">
        <title>Parasedimentitalea marina sp. nov., a psychrophilic bacterium isolated from deep seawater of the New Britain Trench.</title>
        <authorList>
            <person name="Cao J."/>
        </authorList>
    </citation>
    <scope>NUCLEOTIDE SEQUENCE [LARGE SCALE GENOMIC DNA]</scope>
    <source>
        <strain evidence="2 3">W43</strain>
    </source>
</reference>
<accession>A0A3T0MZ46</accession>
<evidence type="ECO:0000313" key="3">
    <source>
        <dbReference type="Proteomes" id="UP000283063"/>
    </source>
</evidence>
<protein>
    <recommendedName>
        <fullName evidence="4">Thioredoxin family protein</fullName>
    </recommendedName>
</protein>
<evidence type="ECO:0008006" key="4">
    <source>
        <dbReference type="Google" id="ProtNLM"/>
    </source>
</evidence>
<feature type="signal peptide" evidence="1">
    <location>
        <begin position="1"/>
        <end position="20"/>
    </location>
</feature>
<dbReference type="Gene3D" id="3.40.30.10">
    <property type="entry name" value="Glutaredoxin"/>
    <property type="match status" value="1"/>
</dbReference>
<dbReference type="EMBL" id="CP033219">
    <property type="protein sequence ID" value="AZV77012.1"/>
    <property type="molecule type" value="Genomic_DNA"/>
</dbReference>
<dbReference type="SUPFAM" id="SSF52833">
    <property type="entry name" value="Thioredoxin-like"/>
    <property type="match status" value="1"/>
</dbReference>
<dbReference type="RefSeq" id="WP_127747555.1">
    <property type="nucleotide sequence ID" value="NZ_CP033219.1"/>
</dbReference>
<name>A0A3T0MZ46_9RHOB</name>
<evidence type="ECO:0000256" key="1">
    <source>
        <dbReference type="SAM" id="SignalP"/>
    </source>
</evidence>
<evidence type="ECO:0000313" key="2">
    <source>
        <dbReference type="EMBL" id="AZV77012.1"/>
    </source>
</evidence>
<keyword evidence="1" id="KW-0732">Signal</keyword>
<dbReference type="Proteomes" id="UP000283063">
    <property type="component" value="Chromosome"/>
</dbReference>
<feature type="chain" id="PRO_5018994795" description="Thioredoxin family protein" evidence="1">
    <location>
        <begin position="21"/>
        <end position="122"/>
    </location>
</feature>
<dbReference type="KEGG" id="sedi:EBB79_03280"/>
<dbReference type="InterPro" id="IPR036249">
    <property type="entry name" value="Thioredoxin-like_sf"/>
</dbReference>
<gene>
    <name evidence="2" type="ORF">EBB79_03280</name>
</gene>
<sequence>MSLRLIIFSTALLVSSAFVAAADTVLVMVEEKGCVWCARWNDEIAHIYPKTTEGKTAPLRRMDIHAARPDDLTFSRSLNFTPTFVLMVDGQEASRIEGYPGEDFFWGLLGQMLSDANIDVSE</sequence>
<keyword evidence="3" id="KW-1185">Reference proteome</keyword>